<evidence type="ECO:0000313" key="2">
    <source>
        <dbReference type="EMBL" id="SHH94720.1"/>
    </source>
</evidence>
<keyword evidence="1" id="KW-0812">Transmembrane</keyword>
<proteinExistence type="predicted"/>
<evidence type="ECO:0000313" key="3">
    <source>
        <dbReference type="Proteomes" id="UP000183995"/>
    </source>
</evidence>
<feature type="transmembrane region" description="Helical" evidence="1">
    <location>
        <begin position="25"/>
        <end position="45"/>
    </location>
</feature>
<keyword evidence="1" id="KW-1133">Transmembrane helix</keyword>
<keyword evidence="1" id="KW-0472">Membrane</keyword>
<protein>
    <submittedName>
        <fullName evidence="2">Uncharacterized protein</fullName>
    </submittedName>
</protein>
<gene>
    <name evidence="2" type="ORF">SAMN02745823_01598</name>
</gene>
<sequence length="74" mass="8413">MIFLIILIFIIMALADFPKLIKDKRWYEVTILSGVYIFVFVLAALQTSGVTLPSPIKGLQSFITNVLHLTYPKQ</sequence>
<dbReference type="EMBL" id="FQXV01000004">
    <property type="protein sequence ID" value="SHH94720.1"/>
    <property type="molecule type" value="Genomic_DNA"/>
</dbReference>
<evidence type="ECO:0000256" key="1">
    <source>
        <dbReference type="SAM" id="Phobius"/>
    </source>
</evidence>
<name>A0A1M5X4E1_9FIRM</name>
<organism evidence="2 3">
    <name type="scientific">Sporobacter termitidis DSM 10068</name>
    <dbReference type="NCBI Taxonomy" id="1123282"/>
    <lineage>
        <taxon>Bacteria</taxon>
        <taxon>Bacillati</taxon>
        <taxon>Bacillota</taxon>
        <taxon>Clostridia</taxon>
        <taxon>Eubacteriales</taxon>
        <taxon>Oscillospiraceae</taxon>
        <taxon>Sporobacter</taxon>
    </lineage>
</organism>
<reference evidence="2 3" key="1">
    <citation type="submission" date="2016-11" db="EMBL/GenBank/DDBJ databases">
        <authorList>
            <person name="Jaros S."/>
            <person name="Januszkiewicz K."/>
            <person name="Wedrychowicz H."/>
        </authorList>
    </citation>
    <scope>NUCLEOTIDE SEQUENCE [LARGE SCALE GENOMIC DNA]</scope>
    <source>
        <strain evidence="2 3">DSM 10068</strain>
    </source>
</reference>
<dbReference type="OrthoDB" id="2112909at2"/>
<dbReference type="AlphaFoldDB" id="A0A1M5X4E1"/>
<dbReference type="Proteomes" id="UP000183995">
    <property type="component" value="Unassembled WGS sequence"/>
</dbReference>
<dbReference type="RefSeq" id="WP_073077501.1">
    <property type="nucleotide sequence ID" value="NZ_FQXV01000004.1"/>
</dbReference>
<keyword evidence="3" id="KW-1185">Reference proteome</keyword>
<accession>A0A1M5X4E1</accession>
<dbReference type="STRING" id="1123282.SAMN02745823_01598"/>